<accession>A0A8E2E7G4</accession>
<dbReference type="Proteomes" id="UP000250266">
    <property type="component" value="Unassembled WGS sequence"/>
</dbReference>
<dbReference type="InterPro" id="IPR006640">
    <property type="entry name" value="SprT-like_domain"/>
</dbReference>
<feature type="region of interest" description="Disordered" evidence="1">
    <location>
        <begin position="49"/>
        <end position="88"/>
    </location>
</feature>
<dbReference type="EMBL" id="KV745052">
    <property type="protein sequence ID" value="OCK78568.1"/>
    <property type="molecule type" value="Genomic_DNA"/>
</dbReference>
<proteinExistence type="predicted"/>
<reference evidence="3 4" key="1">
    <citation type="journal article" date="2016" name="Nat. Commun.">
        <title>Ectomycorrhizal ecology is imprinted in the genome of the dominant symbiotic fungus Cenococcum geophilum.</title>
        <authorList>
            <consortium name="DOE Joint Genome Institute"/>
            <person name="Peter M."/>
            <person name="Kohler A."/>
            <person name="Ohm R.A."/>
            <person name="Kuo A."/>
            <person name="Krutzmann J."/>
            <person name="Morin E."/>
            <person name="Arend M."/>
            <person name="Barry K.W."/>
            <person name="Binder M."/>
            <person name="Choi C."/>
            <person name="Clum A."/>
            <person name="Copeland A."/>
            <person name="Grisel N."/>
            <person name="Haridas S."/>
            <person name="Kipfer T."/>
            <person name="LaButti K."/>
            <person name="Lindquist E."/>
            <person name="Lipzen A."/>
            <person name="Maire R."/>
            <person name="Meier B."/>
            <person name="Mihaltcheva S."/>
            <person name="Molinier V."/>
            <person name="Murat C."/>
            <person name="Poggeler S."/>
            <person name="Quandt C.A."/>
            <person name="Sperisen C."/>
            <person name="Tritt A."/>
            <person name="Tisserant E."/>
            <person name="Crous P.W."/>
            <person name="Henrissat B."/>
            <person name="Nehls U."/>
            <person name="Egli S."/>
            <person name="Spatafora J.W."/>
            <person name="Grigoriev I.V."/>
            <person name="Martin F.M."/>
        </authorList>
    </citation>
    <scope>NUCLEOTIDE SEQUENCE [LARGE SCALE GENOMIC DNA]</scope>
    <source>
        <strain evidence="3 4">CBS 459.81</strain>
    </source>
</reference>
<evidence type="ECO:0000313" key="3">
    <source>
        <dbReference type="EMBL" id="OCK78568.1"/>
    </source>
</evidence>
<evidence type="ECO:0000256" key="1">
    <source>
        <dbReference type="SAM" id="MobiDB-lite"/>
    </source>
</evidence>
<protein>
    <recommendedName>
        <fullName evidence="2">SprT-like domain-containing protein</fullName>
    </recommendedName>
</protein>
<dbReference type="GO" id="GO:0006950">
    <property type="term" value="P:response to stress"/>
    <property type="evidence" value="ECO:0007669"/>
    <property type="project" value="UniProtKB-ARBA"/>
</dbReference>
<keyword evidence="4" id="KW-1185">Reference proteome</keyword>
<gene>
    <name evidence="3" type="ORF">K432DRAFT_265999</name>
</gene>
<evidence type="ECO:0000313" key="4">
    <source>
        <dbReference type="Proteomes" id="UP000250266"/>
    </source>
</evidence>
<dbReference type="OrthoDB" id="20772at2759"/>
<name>A0A8E2E7G4_9PEZI</name>
<feature type="non-terminal residue" evidence="3">
    <location>
        <position position="279"/>
    </location>
</feature>
<feature type="non-terminal residue" evidence="3">
    <location>
        <position position="1"/>
    </location>
</feature>
<dbReference type="GO" id="GO:0005634">
    <property type="term" value="C:nucleus"/>
    <property type="evidence" value="ECO:0007669"/>
    <property type="project" value="TreeGrafter"/>
</dbReference>
<evidence type="ECO:0000259" key="2">
    <source>
        <dbReference type="SMART" id="SM00731"/>
    </source>
</evidence>
<dbReference type="AlphaFoldDB" id="A0A8E2E7G4"/>
<feature type="domain" description="SprT-like" evidence="2">
    <location>
        <begin position="118"/>
        <end position="279"/>
    </location>
</feature>
<feature type="compositionally biased region" description="Polar residues" evidence="1">
    <location>
        <begin position="1"/>
        <end position="12"/>
    </location>
</feature>
<sequence length="279" mass="31388">PNNLPQSRLTSPSKRRPTRIPTPPSLRPSLDAFWSADVINTWNDTYSPSKQLFSPRKSHSKTHPNGYDSDNSIFPSPSTCPRKSPSKKLAAYPSVAQIRAARKTFAARKHELAESFLRELDNKIANGKIVELSASCGGVKIIWSKKLNSTAGRANWRREAVRIRGEDGEVVTKYRHHTSIELAEKVIDDEDRLLNVLAHEYCHLTTFMLSPSQPRPAPHGAEFKSWASLVSTTFAHLNICVTTKHTYAIAYKYVWECVGCGHEFKRHSKSVDPKRHTCG</sequence>
<dbReference type="SMART" id="SM00731">
    <property type="entry name" value="SprT"/>
    <property type="match status" value="1"/>
</dbReference>
<dbReference type="Pfam" id="PF10263">
    <property type="entry name" value="SprT-like"/>
    <property type="match status" value="1"/>
</dbReference>
<feature type="compositionally biased region" description="Polar residues" evidence="1">
    <location>
        <begin position="68"/>
        <end position="81"/>
    </location>
</feature>
<dbReference type="PANTHER" id="PTHR23099">
    <property type="entry name" value="TRANSCRIPTIONAL REGULATOR"/>
    <property type="match status" value="1"/>
</dbReference>
<dbReference type="PANTHER" id="PTHR23099:SF0">
    <property type="entry name" value="GERM CELL NUCLEAR ACIDIC PROTEIN"/>
    <property type="match status" value="1"/>
</dbReference>
<feature type="region of interest" description="Disordered" evidence="1">
    <location>
        <begin position="1"/>
        <end position="28"/>
    </location>
</feature>
<organism evidence="3 4">
    <name type="scientific">Lepidopterella palustris CBS 459.81</name>
    <dbReference type="NCBI Taxonomy" id="1314670"/>
    <lineage>
        <taxon>Eukaryota</taxon>
        <taxon>Fungi</taxon>
        <taxon>Dikarya</taxon>
        <taxon>Ascomycota</taxon>
        <taxon>Pezizomycotina</taxon>
        <taxon>Dothideomycetes</taxon>
        <taxon>Pleosporomycetidae</taxon>
        <taxon>Mytilinidiales</taxon>
        <taxon>Argynnaceae</taxon>
        <taxon>Lepidopterella</taxon>
    </lineage>
</organism>